<dbReference type="SUPFAM" id="SSF55729">
    <property type="entry name" value="Acyl-CoA N-acyltransferases (Nat)"/>
    <property type="match status" value="1"/>
</dbReference>
<keyword evidence="1" id="KW-0808">Transferase</keyword>
<dbReference type="Gene3D" id="3.40.630.30">
    <property type="match status" value="1"/>
</dbReference>
<dbReference type="PROSITE" id="PS51186">
    <property type="entry name" value="GNAT"/>
    <property type="match status" value="1"/>
</dbReference>
<keyword evidence="5" id="KW-1185">Reference proteome</keyword>
<dbReference type="RefSeq" id="WP_238191564.1">
    <property type="nucleotide sequence ID" value="NZ_BPQJ01000014.1"/>
</dbReference>
<evidence type="ECO:0000313" key="4">
    <source>
        <dbReference type="EMBL" id="GJD63116.1"/>
    </source>
</evidence>
<dbReference type="Proteomes" id="UP001055286">
    <property type="component" value="Unassembled WGS sequence"/>
</dbReference>
<evidence type="ECO:0000259" key="3">
    <source>
        <dbReference type="PROSITE" id="PS51186"/>
    </source>
</evidence>
<dbReference type="EMBL" id="BPQJ01000014">
    <property type="protein sequence ID" value="GJD63116.1"/>
    <property type="molecule type" value="Genomic_DNA"/>
</dbReference>
<dbReference type="GO" id="GO:0016747">
    <property type="term" value="F:acyltransferase activity, transferring groups other than amino-acyl groups"/>
    <property type="evidence" value="ECO:0007669"/>
    <property type="project" value="InterPro"/>
</dbReference>
<comment type="caution">
    <text evidence="4">The sequence shown here is derived from an EMBL/GenBank/DDBJ whole genome shotgun (WGS) entry which is preliminary data.</text>
</comment>
<dbReference type="InterPro" id="IPR000182">
    <property type="entry name" value="GNAT_dom"/>
</dbReference>
<protein>
    <submittedName>
        <fullName evidence="4">Mycothiol acetyltransferase</fullName>
    </submittedName>
</protein>
<keyword evidence="2" id="KW-0012">Acyltransferase</keyword>
<name>A0AA37M5P7_9HYPH</name>
<evidence type="ECO:0000256" key="2">
    <source>
        <dbReference type="ARBA" id="ARBA00023315"/>
    </source>
</evidence>
<feature type="domain" description="N-acetyltransferase" evidence="3">
    <location>
        <begin position="12"/>
        <end position="159"/>
    </location>
</feature>
<dbReference type="PANTHER" id="PTHR43877:SF2">
    <property type="entry name" value="AMINOALKYLPHOSPHONATE N-ACETYLTRANSFERASE-RELATED"/>
    <property type="match status" value="1"/>
</dbReference>
<dbReference type="Pfam" id="PF00583">
    <property type="entry name" value="Acetyltransf_1"/>
    <property type="match status" value="1"/>
</dbReference>
<dbReference type="AlphaFoldDB" id="A0AA37M5P7"/>
<organism evidence="4 5">
    <name type="scientific">Methylobacterium frigidaeris</name>
    <dbReference type="NCBI Taxonomy" id="2038277"/>
    <lineage>
        <taxon>Bacteria</taxon>
        <taxon>Pseudomonadati</taxon>
        <taxon>Pseudomonadota</taxon>
        <taxon>Alphaproteobacteria</taxon>
        <taxon>Hyphomicrobiales</taxon>
        <taxon>Methylobacteriaceae</taxon>
        <taxon>Methylobacterium</taxon>
    </lineage>
</organism>
<accession>A0AA37M5P7</accession>
<dbReference type="InterPro" id="IPR016181">
    <property type="entry name" value="Acyl_CoA_acyltransferase"/>
</dbReference>
<dbReference type="PANTHER" id="PTHR43877">
    <property type="entry name" value="AMINOALKYLPHOSPHONATE N-ACETYLTRANSFERASE-RELATED-RELATED"/>
    <property type="match status" value="1"/>
</dbReference>
<gene>
    <name evidence="4" type="primary">mshD_2</name>
    <name evidence="4" type="ORF">MPEAHAMD_3278</name>
</gene>
<evidence type="ECO:0000256" key="1">
    <source>
        <dbReference type="ARBA" id="ARBA00022679"/>
    </source>
</evidence>
<sequence>MLDNPSRMRTAIVIRHAVPDDAEALAGLICQLAAHHGDRATTDAETLRSDLFASPPWATALVVEREQGLTGYALLIRLYRAQYAARAMDLHHLFVAPAARGSGAGRSLVNAARTEAEAQGCARLVVGTHPDNHRAQSFYRMLGFAALSPGGPRFELPLAGC</sequence>
<reference evidence="4" key="2">
    <citation type="submission" date="2021-08" db="EMBL/GenBank/DDBJ databases">
        <authorList>
            <person name="Tani A."/>
            <person name="Ola A."/>
            <person name="Ogura Y."/>
            <person name="Katsura K."/>
            <person name="Hayashi T."/>
        </authorList>
    </citation>
    <scope>NUCLEOTIDE SEQUENCE</scope>
    <source>
        <strain evidence="4">JCM 32048</strain>
    </source>
</reference>
<proteinExistence type="predicted"/>
<evidence type="ECO:0000313" key="5">
    <source>
        <dbReference type="Proteomes" id="UP001055286"/>
    </source>
</evidence>
<dbReference type="InterPro" id="IPR050832">
    <property type="entry name" value="Bact_Acetyltransf"/>
</dbReference>
<reference evidence="4" key="1">
    <citation type="journal article" date="2016" name="Front. Microbiol.">
        <title>Genome Sequence of the Piezophilic, Mesophilic Sulfate-Reducing Bacterium Desulfovibrio indicus J2T.</title>
        <authorList>
            <person name="Cao J."/>
            <person name="Maignien L."/>
            <person name="Shao Z."/>
            <person name="Alain K."/>
            <person name="Jebbar M."/>
        </authorList>
    </citation>
    <scope>NUCLEOTIDE SEQUENCE</scope>
    <source>
        <strain evidence="4">JCM 32048</strain>
    </source>
</reference>
<dbReference type="CDD" id="cd04301">
    <property type="entry name" value="NAT_SF"/>
    <property type="match status" value="1"/>
</dbReference>